<gene>
    <name evidence="10" type="ORF">DFQ01_110135</name>
</gene>
<comment type="caution">
    <text evidence="10">The sequence shown here is derived from an EMBL/GenBank/DDBJ whole genome shotgun (WGS) entry which is preliminary data.</text>
</comment>
<evidence type="ECO:0000256" key="8">
    <source>
        <dbReference type="SAM" id="MobiDB-lite"/>
    </source>
</evidence>
<dbReference type="RefSeq" id="WP_110044730.1">
    <property type="nucleotide sequence ID" value="NZ_CP054613.1"/>
</dbReference>
<keyword evidence="7 9" id="KW-0472">Membrane</keyword>
<dbReference type="Pfam" id="PF03845">
    <property type="entry name" value="Spore_permease"/>
    <property type="match status" value="1"/>
</dbReference>
<feature type="transmembrane region" description="Helical" evidence="9">
    <location>
        <begin position="140"/>
        <end position="162"/>
    </location>
</feature>
<feature type="transmembrane region" description="Helical" evidence="9">
    <location>
        <begin position="66"/>
        <end position="89"/>
    </location>
</feature>
<feature type="compositionally biased region" description="Low complexity" evidence="8">
    <location>
        <begin position="361"/>
        <end position="370"/>
    </location>
</feature>
<keyword evidence="4" id="KW-0309">Germination</keyword>
<evidence type="ECO:0000256" key="9">
    <source>
        <dbReference type="SAM" id="Phobius"/>
    </source>
</evidence>
<keyword evidence="5 9" id="KW-0812">Transmembrane</keyword>
<reference evidence="10 11" key="1">
    <citation type="submission" date="2018-05" db="EMBL/GenBank/DDBJ databases">
        <title>Genomic Encyclopedia of Type Strains, Phase III (KMG-III): the genomes of soil and plant-associated and newly described type strains.</title>
        <authorList>
            <person name="Whitman W."/>
        </authorList>
    </citation>
    <scope>NUCLEOTIDE SEQUENCE [LARGE SCALE GENOMIC DNA]</scope>
    <source>
        <strain evidence="10 11">CECT 5696</strain>
    </source>
</reference>
<comment type="subcellular location">
    <subcellularLocation>
        <location evidence="1">Membrane</location>
        <topology evidence="1">Multi-pass membrane protein</topology>
    </subcellularLocation>
</comment>
<evidence type="ECO:0000256" key="1">
    <source>
        <dbReference type="ARBA" id="ARBA00004141"/>
    </source>
</evidence>
<feature type="transmembrane region" description="Helical" evidence="9">
    <location>
        <begin position="182"/>
        <end position="201"/>
    </location>
</feature>
<accession>A0A2V2Z1I3</accession>
<feature type="transmembrane region" description="Helical" evidence="9">
    <location>
        <begin position="267"/>
        <end position="286"/>
    </location>
</feature>
<evidence type="ECO:0000313" key="11">
    <source>
        <dbReference type="Proteomes" id="UP000246635"/>
    </source>
</evidence>
<evidence type="ECO:0000256" key="6">
    <source>
        <dbReference type="ARBA" id="ARBA00022989"/>
    </source>
</evidence>
<feature type="region of interest" description="Disordered" evidence="8">
    <location>
        <begin position="361"/>
        <end position="393"/>
    </location>
</feature>
<keyword evidence="11" id="KW-1185">Reference proteome</keyword>
<dbReference type="PANTHER" id="PTHR34975">
    <property type="entry name" value="SPORE GERMINATION PROTEIN A2"/>
    <property type="match status" value="1"/>
</dbReference>
<dbReference type="Proteomes" id="UP000246635">
    <property type="component" value="Unassembled WGS sequence"/>
</dbReference>
<feature type="transmembrane region" description="Helical" evidence="9">
    <location>
        <begin position="338"/>
        <end position="354"/>
    </location>
</feature>
<dbReference type="EMBL" id="QGTQ01000010">
    <property type="protein sequence ID" value="PWW01245.1"/>
    <property type="molecule type" value="Genomic_DNA"/>
</dbReference>
<evidence type="ECO:0000256" key="4">
    <source>
        <dbReference type="ARBA" id="ARBA00022544"/>
    </source>
</evidence>
<feature type="transmembrane region" description="Helical" evidence="9">
    <location>
        <begin position="101"/>
        <end position="128"/>
    </location>
</feature>
<organism evidence="10 11">
    <name type="scientific">Paenibacillus cellulosilyticus</name>
    <dbReference type="NCBI Taxonomy" id="375489"/>
    <lineage>
        <taxon>Bacteria</taxon>
        <taxon>Bacillati</taxon>
        <taxon>Bacillota</taxon>
        <taxon>Bacilli</taxon>
        <taxon>Bacillales</taxon>
        <taxon>Paenibacillaceae</taxon>
        <taxon>Paenibacillus</taxon>
    </lineage>
</organism>
<feature type="transmembrane region" description="Helical" evidence="9">
    <location>
        <begin position="298"/>
        <end position="318"/>
    </location>
</feature>
<evidence type="ECO:0000256" key="5">
    <source>
        <dbReference type="ARBA" id="ARBA00022692"/>
    </source>
</evidence>
<dbReference type="GO" id="GO:0016020">
    <property type="term" value="C:membrane"/>
    <property type="evidence" value="ECO:0007669"/>
    <property type="project" value="UniProtKB-SubCell"/>
</dbReference>
<keyword evidence="6 9" id="KW-1133">Transmembrane helix</keyword>
<feature type="transmembrane region" description="Helical" evidence="9">
    <location>
        <begin position="221"/>
        <end position="247"/>
    </location>
</feature>
<evidence type="ECO:0000256" key="3">
    <source>
        <dbReference type="ARBA" id="ARBA00022448"/>
    </source>
</evidence>
<proteinExistence type="inferred from homology"/>
<dbReference type="InterPro" id="IPR004761">
    <property type="entry name" value="Spore_GerAB"/>
</dbReference>
<comment type="similarity">
    <text evidence="2">Belongs to the amino acid-polyamine-organocation (APC) superfamily. Spore germination protein (SGP) (TC 2.A.3.9) family.</text>
</comment>
<dbReference type="GO" id="GO:0009847">
    <property type="term" value="P:spore germination"/>
    <property type="evidence" value="ECO:0007669"/>
    <property type="project" value="InterPro"/>
</dbReference>
<keyword evidence="3" id="KW-0813">Transport</keyword>
<dbReference type="NCBIfam" id="TIGR00912">
    <property type="entry name" value="2A0309"/>
    <property type="match status" value="1"/>
</dbReference>
<feature type="transmembrane region" description="Helical" evidence="9">
    <location>
        <begin position="7"/>
        <end position="26"/>
    </location>
</feature>
<protein>
    <submittedName>
        <fullName evidence="10">Spore germination protein KB</fullName>
    </submittedName>
</protein>
<sequence length="393" mass="44116">MISPRQLASTVILFLIGSSSLFLLGGNADRDAWMSVLVGALAGLLLLSCITLQIQKLEPDRNLIEIFKLYFGRTIGFVFGFIYVIYYSYKCIRNVREFADLSIMFLLPDTPLSMVILIICFISGYAVLGGPSILFRMVEVLLPILITIYIVLFVLLLSAGLIDLGRLMPIFEHGFKPVWAAAIPEIISFPYGEMVLFLMFWRYIAADNYEVVMRITIKGYVFAGSFITLMNIITIASLGQFASWSVVPLLLATTFVELGDSLERIDPLVSLLLFSAVYVKLTAYYLGASIAFSYLFRISLRIAAIPIGIGIYCGSFWFKSYMHQVNVGFERNLKFHFPIFQIVIPIVLLLVMLLRKKVRSKSNSASSTKSVQVEATNEARKESVDVQEAISRQ</sequence>
<dbReference type="OrthoDB" id="2840438at2"/>
<dbReference type="AlphaFoldDB" id="A0A2V2Z1I3"/>
<name>A0A2V2Z1I3_9BACL</name>
<evidence type="ECO:0000313" key="10">
    <source>
        <dbReference type="EMBL" id="PWW01245.1"/>
    </source>
</evidence>
<dbReference type="PANTHER" id="PTHR34975:SF2">
    <property type="entry name" value="SPORE GERMINATION PROTEIN A2"/>
    <property type="match status" value="1"/>
</dbReference>
<evidence type="ECO:0000256" key="7">
    <source>
        <dbReference type="ARBA" id="ARBA00023136"/>
    </source>
</evidence>
<feature type="transmembrane region" description="Helical" evidence="9">
    <location>
        <begin position="32"/>
        <end position="54"/>
    </location>
</feature>
<evidence type="ECO:0000256" key="2">
    <source>
        <dbReference type="ARBA" id="ARBA00007998"/>
    </source>
</evidence>